<dbReference type="AlphaFoldDB" id="A0A6A6C7B2"/>
<evidence type="ECO:0000256" key="3">
    <source>
        <dbReference type="ARBA" id="ARBA00022692"/>
    </source>
</evidence>
<evidence type="ECO:0000256" key="4">
    <source>
        <dbReference type="ARBA" id="ARBA00022989"/>
    </source>
</evidence>
<dbReference type="GO" id="GO:0030007">
    <property type="term" value="P:intracellular potassium ion homeostasis"/>
    <property type="evidence" value="ECO:0007669"/>
    <property type="project" value="TreeGrafter"/>
</dbReference>
<proteinExistence type="predicted"/>
<gene>
    <name evidence="10" type="ORF">M409DRAFT_58546</name>
</gene>
<evidence type="ECO:0000256" key="5">
    <source>
        <dbReference type="ARBA" id="ARBA00023065"/>
    </source>
</evidence>
<feature type="compositionally biased region" description="Low complexity" evidence="7">
    <location>
        <begin position="234"/>
        <end position="252"/>
    </location>
</feature>
<feature type="chain" id="PRO_5025676762" description="Potassium transport protein" evidence="9">
    <location>
        <begin position="16"/>
        <end position="746"/>
    </location>
</feature>
<evidence type="ECO:0000256" key="6">
    <source>
        <dbReference type="ARBA" id="ARBA00023136"/>
    </source>
</evidence>
<dbReference type="OrthoDB" id="9999863at2759"/>
<feature type="compositionally biased region" description="Polar residues" evidence="7">
    <location>
        <begin position="205"/>
        <end position="218"/>
    </location>
</feature>
<feature type="compositionally biased region" description="Basic and acidic residues" evidence="7">
    <location>
        <begin position="276"/>
        <end position="288"/>
    </location>
</feature>
<dbReference type="InterPro" id="IPR051143">
    <property type="entry name" value="TrkH_K-transport"/>
</dbReference>
<keyword evidence="4 8" id="KW-1133">Transmembrane helix</keyword>
<dbReference type="GeneID" id="54567210"/>
<dbReference type="EMBL" id="ML993615">
    <property type="protein sequence ID" value="KAF2162100.1"/>
    <property type="molecule type" value="Genomic_DNA"/>
</dbReference>
<dbReference type="Proteomes" id="UP000799537">
    <property type="component" value="Unassembled WGS sequence"/>
</dbReference>
<accession>A0A6A6C7B2</accession>
<evidence type="ECO:0000256" key="8">
    <source>
        <dbReference type="SAM" id="Phobius"/>
    </source>
</evidence>
<feature type="transmembrane region" description="Helical" evidence="8">
    <location>
        <begin position="523"/>
        <end position="543"/>
    </location>
</feature>
<keyword evidence="6 8" id="KW-0472">Membrane</keyword>
<dbReference type="PANTHER" id="PTHR31064:SF5">
    <property type="entry name" value="POTASSIUM ION TRANSPORTER (EUROFUNG)"/>
    <property type="match status" value="1"/>
</dbReference>
<feature type="transmembrane region" description="Helical" evidence="8">
    <location>
        <begin position="382"/>
        <end position="411"/>
    </location>
</feature>
<keyword evidence="5" id="KW-0406">Ion transport</keyword>
<dbReference type="GO" id="GO:0005886">
    <property type="term" value="C:plasma membrane"/>
    <property type="evidence" value="ECO:0007669"/>
    <property type="project" value="TreeGrafter"/>
</dbReference>
<evidence type="ECO:0000256" key="2">
    <source>
        <dbReference type="ARBA" id="ARBA00022448"/>
    </source>
</evidence>
<evidence type="ECO:0000313" key="11">
    <source>
        <dbReference type="Proteomes" id="UP000799537"/>
    </source>
</evidence>
<dbReference type="PANTHER" id="PTHR31064">
    <property type="entry name" value="POTASSIUM TRANSPORT PROTEIN DDB_G0292412-RELATED"/>
    <property type="match status" value="1"/>
</dbReference>
<feature type="region of interest" description="Disordered" evidence="7">
    <location>
        <begin position="276"/>
        <end position="314"/>
    </location>
</feature>
<feature type="transmembrane region" description="Helical" evidence="8">
    <location>
        <begin position="41"/>
        <end position="58"/>
    </location>
</feature>
<feature type="signal peptide" evidence="9">
    <location>
        <begin position="1"/>
        <end position="15"/>
    </location>
</feature>
<dbReference type="GO" id="GO:0140107">
    <property type="term" value="F:high-affinity potassium ion transmembrane transporter activity"/>
    <property type="evidence" value="ECO:0007669"/>
    <property type="project" value="TreeGrafter"/>
</dbReference>
<feature type="transmembrane region" description="Helical" evidence="8">
    <location>
        <begin position="461"/>
        <end position="489"/>
    </location>
</feature>
<feature type="region of interest" description="Disordered" evidence="7">
    <location>
        <begin position="596"/>
        <end position="620"/>
    </location>
</feature>
<dbReference type="RefSeq" id="XP_033662989.1">
    <property type="nucleotide sequence ID" value="XM_033813938.1"/>
</dbReference>
<evidence type="ECO:0008006" key="12">
    <source>
        <dbReference type="Google" id="ProtNLM"/>
    </source>
</evidence>
<evidence type="ECO:0000256" key="7">
    <source>
        <dbReference type="SAM" id="MobiDB-lite"/>
    </source>
</evidence>
<feature type="region of interest" description="Disordered" evidence="7">
    <location>
        <begin position="171"/>
        <end position="258"/>
    </location>
</feature>
<sequence length="746" mass="81931">MGWMLWILILAIALGGSIESIAHDVRRAVRSLRKPNFVKLHWFYIIVCCGLCWLTIGLNGGMSAVDSLVMAVSACTTTGLNVVDLKSLPTWRQWALYMFPIITSQNFGFATIVVERLRRIRKEFIDFARRLRSLPPTPATPTASTTASRRQSLLDENAGEYELSVLGRAASHDAPATGETGPSLHEPQSQVEDGHSPVEPAPAPLTSSAGIARSQVQESRPGVGSAASISTTGSRNDSSASASNAVHAAQRAGSHHDDAEPFLDEHVHWAQDFANEAHHSRSNSHESSRSTQPAERTDGMETLARVDSRRRSHTHVTRAAERIEHIASIMFVPGPPTAHSHPRSPASLADVVSSRANNAEIRALRAKAGMWWHLCGTEERALVLLFVLLIVAAAYPLLWFFIGFFGLLIWIHLADAKYADYLASQGVGKAWWAAYTTVSMFTNLGMTLTPDSMIHFADAPAPILLMTFLQYAGNTMYPVFLRFLIWIIWKSWSKDHSWREAVNYLLQHPRHCCLLLFPAKQTWILFGIGLGLNFFEALATGLANWKRPVLTEFPVGLDKTEALPVGDQVLATNFQAVNTRHTGAAVLNNVHGPGVVTSSEGSQNEESQNDDSQSNKSGKFGSSRVRELFKDQLGFDMWCLTLGTLIILFIEGDRVEKDPDVTIFSIMFEVVSAYGNVGLSLGYTGTSTSLCTQFKPASKVIFCALMIQGRHRGMPDPLDRAMTVPAEKLVNEALAREAEHANPATV</sequence>
<keyword evidence="2" id="KW-0813">Transport</keyword>
<evidence type="ECO:0000256" key="9">
    <source>
        <dbReference type="SAM" id="SignalP"/>
    </source>
</evidence>
<evidence type="ECO:0000313" key="10">
    <source>
        <dbReference type="EMBL" id="KAF2162100.1"/>
    </source>
</evidence>
<comment type="subcellular location">
    <subcellularLocation>
        <location evidence="1">Membrane</location>
        <topology evidence="1">Multi-pass membrane protein</topology>
    </subcellularLocation>
</comment>
<dbReference type="Pfam" id="PF02386">
    <property type="entry name" value="TrkH"/>
    <property type="match status" value="2"/>
</dbReference>
<feature type="compositionally biased region" description="Basic and acidic residues" evidence="7">
    <location>
        <begin position="295"/>
        <end position="309"/>
    </location>
</feature>
<keyword evidence="3 8" id="KW-0812">Transmembrane</keyword>
<protein>
    <recommendedName>
        <fullName evidence="12">Potassium transport protein</fullName>
    </recommendedName>
</protein>
<organism evidence="10 11">
    <name type="scientific">Zasmidium cellare ATCC 36951</name>
    <dbReference type="NCBI Taxonomy" id="1080233"/>
    <lineage>
        <taxon>Eukaryota</taxon>
        <taxon>Fungi</taxon>
        <taxon>Dikarya</taxon>
        <taxon>Ascomycota</taxon>
        <taxon>Pezizomycotina</taxon>
        <taxon>Dothideomycetes</taxon>
        <taxon>Dothideomycetidae</taxon>
        <taxon>Mycosphaerellales</taxon>
        <taxon>Mycosphaerellaceae</taxon>
        <taxon>Zasmidium</taxon>
    </lineage>
</organism>
<keyword evidence="11" id="KW-1185">Reference proteome</keyword>
<dbReference type="GO" id="GO:1990573">
    <property type="term" value="P:potassium ion import across plasma membrane"/>
    <property type="evidence" value="ECO:0007669"/>
    <property type="project" value="TreeGrafter"/>
</dbReference>
<keyword evidence="9" id="KW-0732">Signal</keyword>
<evidence type="ECO:0000256" key="1">
    <source>
        <dbReference type="ARBA" id="ARBA00004141"/>
    </source>
</evidence>
<dbReference type="InterPro" id="IPR003445">
    <property type="entry name" value="Cat_transpt"/>
</dbReference>
<feature type="transmembrane region" description="Helical" evidence="8">
    <location>
        <begin position="95"/>
        <end position="114"/>
    </location>
</feature>
<reference evidence="10" key="1">
    <citation type="journal article" date="2020" name="Stud. Mycol.">
        <title>101 Dothideomycetes genomes: a test case for predicting lifestyles and emergence of pathogens.</title>
        <authorList>
            <person name="Haridas S."/>
            <person name="Albert R."/>
            <person name="Binder M."/>
            <person name="Bloem J."/>
            <person name="Labutti K."/>
            <person name="Salamov A."/>
            <person name="Andreopoulos B."/>
            <person name="Baker S."/>
            <person name="Barry K."/>
            <person name="Bills G."/>
            <person name="Bluhm B."/>
            <person name="Cannon C."/>
            <person name="Castanera R."/>
            <person name="Culley D."/>
            <person name="Daum C."/>
            <person name="Ezra D."/>
            <person name="Gonzalez J."/>
            <person name="Henrissat B."/>
            <person name="Kuo A."/>
            <person name="Liang C."/>
            <person name="Lipzen A."/>
            <person name="Lutzoni F."/>
            <person name="Magnuson J."/>
            <person name="Mondo S."/>
            <person name="Nolan M."/>
            <person name="Ohm R."/>
            <person name="Pangilinan J."/>
            <person name="Park H.-J."/>
            <person name="Ramirez L."/>
            <person name="Alfaro M."/>
            <person name="Sun H."/>
            <person name="Tritt A."/>
            <person name="Yoshinaga Y."/>
            <person name="Zwiers L.-H."/>
            <person name="Turgeon B."/>
            <person name="Goodwin S."/>
            <person name="Spatafora J."/>
            <person name="Crous P."/>
            <person name="Grigoriev I."/>
        </authorList>
    </citation>
    <scope>NUCLEOTIDE SEQUENCE</scope>
    <source>
        <strain evidence="10">ATCC 36951</strain>
    </source>
</reference>
<name>A0A6A6C7B2_ZASCE</name>